<dbReference type="NCBIfam" id="TIGR02862">
    <property type="entry name" value="spore_BofA"/>
    <property type="match status" value="1"/>
</dbReference>
<dbReference type="RefSeq" id="WP_091659728.1">
    <property type="nucleotide sequence ID" value="NZ_FONT01000002.1"/>
</dbReference>
<accession>A0A1I2C6X5</accession>
<sequence>MDPIVIASLAGIGICLFLLLGPSTKWMKWTGSIFVRLVVGAVALFLLNVFGGVFEYHLPINLFTVSVSGLLGFPGVLMLVAVDLFILPF</sequence>
<evidence type="ECO:0000313" key="2">
    <source>
        <dbReference type="EMBL" id="SFE64057.1"/>
    </source>
</evidence>
<dbReference type="Proteomes" id="UP000199516">
    <property type="component" value="Unassembled WGS sequence"/>
</dbReference>
<dbReference type="InterPro" id="IPR010001">
    <property type="entry name" value="BofA"/>
</dbReference>
<dbReference type="Pfam" id="PF07441">
    <property type="entry name" value="BofA"/>
    <property type="match status" value="1"/>
</dbReference>
<reference evidence="2 3" key="1">
    <citation type="submission" date="2016-10" db="EMBL/GenBank/DDBJ databases">
        <authorList>
            <person name="de Groot N.N."/>
        </authorList>
    </citation>
    <scope>NUCLEOTIDE SEQUENCE [LARGE SCALE GENOMIC DNA]</scope>
    <source>
        <strain evidence="2 3">DSM 23995</strain>
    </source>
</reference>
<organism evidence="2 3">
    <name type="scientific">Alteribacillus iranensis</name>
    <dbReference type="NCBI Taxonomy" id="930128"/>
    <lineage>
        <taxon>Bacteria</taxon>
        <taxon>Bacillati</taxon>
        <taxon>Bacillota</taxon>
        <taxon>Bacilli</taxon>
        <taxon>Bacillales</taxon>
        <taxon>Bacillaceae</taxon>
        <taxon>Alteribacillus</taxon>
    </lineage>
</organism>
<keyword evidence="1" id="KW-1133">Transmembrane helix</keyword>
<feature type="transmembrane region" description="Helical" evidence="1">
    <location>
        <begin position="60"/>
        <end position="87"/>
    </location>
</feature>
<keyword evidence="1" id="KW-0812">Transmembrane</keyword>
<dbReference type="EMBL" id="FONT01000002">
    <property type="protein sequence ID" value="SFE64057.1"/>
    <property type="molecule type" value="Genomic_DNA"/>
</dbReference>
<feature type="transmembrane region" description="Helical" evidence="1">
    <location>
        <begin position="33"/>
        <end position="54"/>
    </location>
</feature>
<protein>
    <submittedName>
        <fullName evidence="2">Inhibitor of the pro-sigma K processing machinery</fullName>
    </submittedName>
</protein>
<dbReference type="OrthoDB" id="2692225at2"/>
<evidence type="ECO:0000313" key="3">
    <source>
        <dbReference type="Proteomes" id="UP000199516"/>
    </source>
</evidence>
<dbReference type="STRING" id="930128.SAMN05192532_102752"/>
<keyword evidence="1" id="KW-0472">Membrane</keyword>
<name>A0A1I2C6X5_9BACI</name>
<gene>
    <name evidence="2" type="ORF">SAMN05192532_102752</name>
</gene>
<feature type="transmembrane region" description="Helical" evidence="1">
    <location>
        <begin position="6"/>
        <end position="21"/>
    </location>
</feature>
<keyword evidence="3" id="KW-1185">Reference proteome</keyword>
<evidence type="ECO:0000256" key="1">
    <source>
        <dbReference type="SAM" id="Phobius"/>
    </source>
</evidence>
<dbReference type="AlphaFoldDB" id="A0A1I2C6X5"/>
<proteinExistence type="predicted"/>